<dbReference type="InParanoid" id="K1V0L1"/>
<dbReference type="EMBL" id="AMBO01000410">
    <property type="protein sequence ID" value="EKC97474.1"/>
    <property type="molecule type" value="Genomic_DNA"/>
</dbReference>
<comment type="similarity">
    <text evidence="2">Belongs to the ATPase delta chain family.</text>
</comment>
<dbReference type="GO" id="GO:0046933">
    <property type="term" value="F:proton-transporting ATP synthase activity, rotational mechanism"/>
    <property type="evidence" value="ECO:0007669"/>
    <property type="project" value="InterPro"/>
</dbReference>
<gene>
    <name evidence="9" type="ORF">A1Q2_08211</name>
</gene>
<dbReference type="OMA" id="MVDNIQD"/>
<evidence type="ECO:0000256" key="2">
    <source>
        <dbReference type="ARBA" id="ARBA00007046"/>
    </source>
</evidence>
<sequence length="249" mass="26851">MASIARNVLRRGYATASSVKRLGWSFGRKLLPDLGTVDGDEKRMHGREVDTSALGCHAARLQPPLQLNSLAGTYASSAYVAAAKQGKKELDQLAEDVTSFSKTLRDDAQLKAKIDNPTLSARERSEVLKQVVPSGSSPILFNLLNVLSENGRLGSASKVFEDFEKLMSAHRGELLVTVTSAEPLDNKSMSRLEKALKGSQVGQDKTLKFVNRVNPSVQGGLLVDLGDKTIDATAATRVNRFNQALAEGI</sequence>
<accession>K1V0L1</accession>
<dbReference type="PANTHER" id="PTHR11910">
    <property type="entry name" value="ATP SYNTHASE DELTA CHAIN"/>
    <property type="match status" value="1"/>
</dbReference>
<dbReference type="PRINTS" id="PR00125">
    <property type="entry name" value="ATPASEDELTA"/>
</dbReference>
<dbReference type="FunCoup" id="K1V0L1">
    <property type="interactions" value="241"/>
</dbReference>
<dbReference type="InterPro" id="IPR000711">
    <property type="entry name" value="ATPase_OSCP/dsu"/>
</dbReference>
<evidence type="ECO:0000256" key="4">
    <source>
        <dbReference type="ARBA" id="ARBA00022448"/>
    </source>
</evidence>
<keyword evidence="10" id="KW-1185">Reference proteome</keyword>
<dbReference type="InterPro" id="IPR026015">
    <property type="entry name" value="ATP_synth_OSCP/delta_N_sf"/>
</dbReference>
<dbReference type="OrthoDB" id="1262810at2759"/>
<proteinExistence type="inferred from homology"/>
<evidence type="ECO:0000256" key="7">
    <source>
        <dbReference type="ARBA" id="ARBA00023136"/>
    </source>
</evidence>
<dbReference type="NCBIfam" id="TIGR01145">
    <property type="entry name" value="ATP_synt_delta"/>
    <property type="match status" value="1"/>
</dbReference>
<keyword evidence="7" id="KW-0472">Membrane</keyword>
<dbReference type="AlphaFoldDB" id="K1V0L1"/>
<dbReference type="GO" id="GO:0016020">
    <property type="term" value="C:membrane"/>
    <property type="evidence" value="ECO:0007669"/>
    <property type="project" value="UniProtKB-SubCell"/>
</dbReference>
<evidence type="ECO:0000256" key="1">
    <source>
        <dbReference type="ARBA" id="ARBA00004370"/>
    </source>
</evidence>
<protein>
    <recommendedName>
        <fullName evidence="3">ATP synthase subunit 5, mitochondrial</fullName>
    </recommendedName>
</protein>
<evidence type="ECO:0000256" key="3">
    <source>
        <dbReference type="ARBA" id="ARBA00014723"/>
    </source>
</evidence>
<reference evidence="9 10" key="1">
    <citation type="journal article" date="2012" name="Eukaryot. Cell">
        <title>Genome sequence of the Trichosporon asahii environmental strain CBS 8904.</title>
        <authorList>
            <person name="Yang R.Y."/>
            <person name="Li H.T."/>
            <person name="Zhu H."/>
            <person name="Zhou G.P."/>
            <person name="Wang M."/>
            <person name="Wang L."/>
        </authorList>
    </citation>
    <scope>NUCLEOTIDE SEQUENCE [LARGE SCALE GENOMIC DNA]</scope>
    <source>
        <strain evidence="9 10">CBS 8904</strain>
    </source>
</reference>
<evidence type="ECO:0000256" key="6">
    <source>
        <dbReference type="ARBA" id="ARBA00023065"/>
    </source>
</evidence>
<comment type="caution">
    <text evidence="9">The sequence shown here is derived from an EMBL/GenBank/DDBJ whole genome shotgun (WGS) entry which is preliminary data.</text>
</comment>
<keyword evidence="6" id="KW-0406">Ion transport</keyword>
<evidence type="ECO:0000256" key="5">
    <source>
        <dbReference type="ARBA" id="ARBA00022781"/>
    </source>
</evidence>
<comment type="subcellular location">
    <subcellularLocation>
        <location evidence="1">Membrane</location>
    </subcellularLocation>
</comment>
<name>K1V0L1_TRIAC</name>
<evidence type="ECO:0000256" key="8">
    <source>
        <dbReference type="ARBA" id="ARBA00023310"/>
    </source>
</evidence>
<keyword evidence="5" id="KW-0375">Hydrogen ion transport</keyword>
<dbReference type="HOGENOM" id="CLU_085114_0_0_1"/>
<dbReference type="Pfam" id="PF00213">
    <property type="entry name" value="OSCP"/>
    <property type="match status" value="1"/>
</dbReference>
<dbReference type="Gene3D" id="1.10.520.20">
    <property type="entry name" value="N-terminal domain of the delta subunit of the F1F0-ATP synthase"/>
    <property type="match status" value="1"/>
</dbReference>
<evidence type="ECO:0000313" key="9">
    <source>
        <dbReference type="EMBL" id="EKC97474.1"/>
    </source>
</evidence>
<evidence type="ECO:0000313" key="10">
    <source>
        <dbReference type="Proteomes" id="UP000006757"/>
    </source>
</evidence>
<dbReference type="HAMAP" id="MF_01416">
    <property type="entry name" value="ATP_synth_delta_bact"/>
    <property type="match status" value="1"/>
</dbReference>
<keyword evidence="8" id="KW-0066">ATP synthesis</keyword>
<keyword evidence="4" id="KW-0813">Transport</keyword>
<dbReference type="SUPFAM" id="SSF47928">
    <property type="entry name" value="N-terminal domain of the delta subunit of the F1F0-ATP synthase"/>
    <property type="match status" value="1"/>
</dbReference>
<organism evidence="9 10">
    <name type="scientific">Trichosporon asahii var. asahii (strain CBS 8904)</name>
    <name type="common">Yeast</name>
    <dbReference type="NCBI Taxonomy" id="1220162"/>
    <lineage>
        <taxon>Eukaryota</taxon>
        <taxon>Fungi</taxon>
        <taxon>Dikarya</taxon>
        <taxon>Basidiomycota</taxon>
        <taxon>Agaricomycotina</taxon>
        <taxon>Tremellomycetes</taxon>
        <taxon>Trichosporonales</taxon>
        <taxon>Trichosporonaceae</taxon>
        <taxon>Trichosporon</taxon>
    </lineage>
</organism>
<dbReference type="Proteomes" id="UP000006757">
    <property type="component" value="Unassembled WGS sequence"/>
</dbReference>
<dbReference type="eggNOG" id="KOG1662">
    <property type="taxonomic scope" value="Eukaryota"/>
</dbReference>
<dbReference type="STRING" id="1220162.K1V0L1"/>